<dbReference type="EMBL" id="CAESAD010000015">
    <property type="protein sequence ID" value="CAB4344840.1"/>
    <property type="molecule type" value="Genomic_DNA"/>
</dbReference>
<proteinExistence type="predicted"/>
<dbReference type="Pfam" id="PF21645">
    <property type="entry name" value="FakA-like_M"/>
    <property type="match status" value="1"/>
</dbReference>
<dbReference type="InterPro" id="IPR004007">
    <property type="entry name" value="DhaL_dom"/>
</dbReference>
<dbReference type="AlphaFoldDB" id="A0A6J6QLZ9"/>
<dbReference type="EMBL" id="CAFAAO010000014">
    <property type="protein sequence ID" value="CAB4808397.1"/>
    <property type="molecule type" value="Genomic_DNA"/>
</dbReference>
<feature type="domain" description="DhaL" evidence="1">
    <location>
        <begin position="12"/>
        <end position="201"/>
    </location>
</feature>
<evidence type="ECO:0000313" key="4">
    <source>
        <dbReference type="EMBL" id="CAB4710653.1"/>
    </source>
</evidence>
<dbReference type="PANTHER" id="PTHR33434">
    <property type="entry name" value="DEGV DOMAIN-CONTAINING PROTEIN DR_1986-RELATED"/>
    <property type="match status" value="1"/>
</dbReference>
<evidence type="ECO:0000313" key="3">
    <source>
        <dbReference type="EMBL" id="CAB4344840.1"/>
    </source>
</evidence>
<gene>
    <name evidence="4" type="ORF">UFOPK2648_00874</name>
    <name evidence="5" type="ORF">UFOPK3037_01114</name>
    <name evidence="6" type="ORF">UFOPK3278_01138</name>
    <name evidence="2" type="ORF">UFOPK3406_01038</name>
    <name evidence="3" type="ORF">UFOPK3925_01441</name>
    <name evidence="7" type="ORF">UFOPK4097_01602</name>
    <name evidence="8" type="ORF">UFOPK4301_00375</name>
</gene>
<dbReference type="Pfam" id="PF02734">
    <property type="entry name" value="Dak2"/>
    <property type="match status" value="1"/>
</dbReference>
<evidence type="ECO:0000313" key="6">
    <source>
        <dbReference type="EMBL" id="CAB4849935.1"/>
    </source>
</evidence>
<dbReference type="PANTHER" id="PTHR33434:SF4">
    <property type="entry name" value="PHOSPHATASE PROTEIN"/>
    <property type="match status" value="1"/>
</dbReference>
<evidence type="ECO:0000259" key="1">
    <source>
        <dbReference type="PROSITE" id="PS51480"/>
    </source>
</evidence>
<sequence>MANTGVEVMDAPRFLQAMATYLDLLGENEQLINDLNVYPVPDSDTGTNSLGTMQAGLSNLDLANSDPGAMDLAQVAGLVAAGASTAARGNSGVILAEYLSGLANAVNNQATSAQWAQALSAGSTSARAAVLTPAEGTMLTVADAACEVTPDKDFAIYYSNIQIAVRNALARTQELLPELRAAKVVDAGGVVIALLHEAFAIALGVRGSSLEIIPRSQNLVSTYAGPEFEVMFVAKCDESNRKLLETQLQTLGESIAITGATPNLTFHIHCDDPQAVLLHSEKIAEISDFRIANLGT</sequence>
<dbReference type="InterPro" id="IPR048394">
    <property type="entry name" value="FakA-like_M"/>
</dbReference>
<dbReference type="PROSITE" id="PS51480">
    <property type="entry name" value="DHAL"/>
    <property type="match status" value="1"/>
</dbReference>
<evidence type="ECO:0000313" key="5">
    <source>
        <dbReference type="EMBL" id="CAB4808397.1"/>
    </source>
</evidence>
<dbReference type="GO" id="GO:0004371">
    <property type="term" value="F:glycerone kinase activity"/>
    <property type="evidence" value="ECO:0007669"/>
    <property type="project" value="InterPro"/>
</dbReference>
<dbReference type="GO" id="GO:0006071">
    <property type="term" value="P:glycerol metabolic process"/>
    <property type="evidence" value="ECO:0007669"/>
    <property type="project" value="InterPro"/>
</dbReference>
<evidence type="ECO:0000313" key="8">
    <source>
        <dbReference type="EMBL" id="CAB5046198.1"/>
    </source>
</evidence>
<evidence type="ECO:0000313" key="7">
    <source>
        <dbReference type="EMBL" id="CAB5030533.1"/>
    </source>
</evidence>
<dbReference type="EMBL" id="CAFBIX010000055">
    <property type="protein sequence ID" value="CAB4849935.1"/>
    <property type="molecule type" value="Genomic_DNA"/>
</dbReference>
<dbReference type="EMBL" id="CAFBPK010000047">
    <property type="protein sequence ID" value="CAB5030533.1"/>
    <property type="molecule type" value="Genomic_DNA"/>
</dbReference>
<dbReference type="SMART" id="SM01120">
    <property type="entry name" value="Dak2"/>
    <property type="match status" value="1"/>
</dbReference>
<name>A0A6J6QLZ9_9ZZZZ</name>
<dbReference type="EMBL" id="CAESAI010000026">
    <property type="protein sequence ID" value="CAB4341517.1"/>
    <property type="molecule type" value="Genomic_DNA"/>
</dbReference>
<dbReference type="SUPFAM" id="SSF101473">
    <property type="entry name" value="DhaL-like"/>
    <property type="match status" value="1"/>
</dbReference>
<dbReference type="EMBL" id="CAFBQG010000030">
    <property type="protein sequence ID" value="CAB5046198.1"/>
    <property type="molecule type" value="Genomic_DNA"/>
</dbReference>
<dbReference type="Gene3D" id="1.25.40.340">
    <property type="match status" value="1"/>
</dbReference>
<organism evidence="4">
    <name type="scientific">freshwater metagenome</name>
    <dbReference type="NCBI Taxonomy" id="449393"/>
    <lineage>
        <taxon>unclassified sequences</taxon>
        <taxon>metagenomes</taxon>
        <taxon>ecological metagenomes</taxon>
    </lineage>
</organism>
<accession>A0A6J6QLZ9</accession>
<dbReference type="InterPro" id="IPR050270">
    <property type="entry name" value="DegV_domain_contain"/>
</dbReference>
<evidence type="ECO:0000313" key="2">
    <source>
        <dbReference type="EMBL" id="CAB4341517.1"/>
    </source>
</evidence>
<dbReference type="EMBL" id="CAEZYC010000045">
    <property type="protein sequence ID" value="CAB4710653.1"/>
    <property type="molecule type" value="Genomic_DNA"/>
</dbReference>
<protein>
    <submittedName>
        <fullName evidence="4">Unannotated protein</fullName>
    </submittedName>
</protein>
<reference evidence="4" key="1">
    <citation type="submission" date="2020-05" db="EMBL/GenBank/DDBJ databases">
        <authorList>
            <person name="Chiriac C."/>
            <person name="Salcher M."/>
            <person name="Ghai R."/>
            <person name="Kavagutti S V."/>
        </authorList>
    </citation>
    <scope>NUCLEOTIDE SEQUENCE</scope>
</reference>
<dbReference type="InterPro" id="IPR036117">
    <property type="entry name" value="DhaL_dom_sf"/>
</dbReference>